<evidence type="ECO:0000313" key="2">
    <source>
        <dbReference type="Proteomes" id="UP000324629"/>
    </source>
</evidence>
<protein>
    <submittedName>
        <fullName evidence="1">Uncharacterized protein</fullName>
    </submittedName>
</protein>
<name>A0A5J4NC44_9TREM</name>
<proteinExistence type="predicted"/>
<dbReference type="AlphaFoldDB" id="A0A5J4NC44"/>
<accession>A0A5J4NC44</accession>
<sequence length="123" mass="14141">LNTYVSPTKHKVVYKRFIAFTLISHLDIVSKPAPQNPEHRFDQSLWHYTRPTGPSQTHSPVQAPEGIRRLALPRDRHRMYRCISGRDSDLEAFSPNPSDGSFAPLAFRPGTYTKCLNLRFLSY</sequence>
<dbReference type="EMBL" id="QNGE01004272">
    <property type="protein sequence ID" value="KAA3673055.1"/>
    <property type="molecule type" value="Genomic_DNA"/>
</dbReference>
<feature type="non-terminal residue" evidence="1">
    <location>
        <position position="1"/>
    </location>
</feature>
<organism evidence="1 2">
    <name type="scientific">Paragonimus westermani</name>
    <dbReference type="NCBI Taxonomy" id="34504"/>
    <lineage>
        <taxon>Eukaryota</taxon>
        <taxon>Metazoa</taxon>
        <taxon>Spiralia</taxon>
        <taxon>Lophotrochozoa</taxon>
        <taxon>Platyhelminthes</taxon>
        <taxon>Trematoda</taxon>
        <taxon>Digenea</taxon>
        <taxon>Plagiorchiida</taxon>
        <taxon>Troglotremata</taxon>
        <taxon>Troglotrematidae</taxon>
        <taxon>Paragonimus</taxon>
    </lineage>
</organism>
<evidence type="ECO:0000313" key="1">
    <source>
        <dbReference type="EMBL" id="KAA3673055.1"/>
    </source>
</evidence>
<comment type="caution">
    <text evidence="1">The sequence shown here is derived from an EMBL/GenBank/DDBJ whole genome shotgun (WGS) entry which is preliminary data.</text>
</comment>
<keyword evidence="2" id="KW-1185">Reference proteome</keyword>
<dbReference type="Proteomes" id="UP000324629">
    <property type="component" value="Unassembled WGS sequence"/>
</dbReference>
<gene>
    <name evidence="1" type="ORF">DEA37_0013688</name>
</gene>
<reference evidence="1 2" key="1">
    <citation type="journal article" date="2019" name="Gigascience">
        <title>Whole-genome sequence of the oriental lung fluke Paragonimus westermani.</title>
        <authorList>
            <person name="Oey H."/>
            <person name="Zakrzewski M."/>
            <person name="Narain K."/>
            <person name="Devi K.R."/>
            <person name="Agatsuma T."/>
            <person name="Nawaratna S."/>
            <person name="Gobert G.N."/>
            <person name="Jones M.K."/>
            <person name="Ragan M.A."/>
            <person name="McManus D.P."/>
            <person name="Krause L."/>
        </authorList>
    </citation>
    <scope>NUCLEOTIDE SEQUENCE [LARGE SCALE GENOMIC DNA]</scope>
    <source>
        <strain evidence="1 2">IND2009</strain>
    </source>
</reference>